<evidence type="ECO:0000313" key="3">
    <source>
        <dbReference type="EMBL" id="KAL0295529.1"/>
    </source>
</evidence>
<dbReference type="InterPro" id="IPR045117">
    <property type="entry name" value="ATXN2-like"/>
</dbReference>
<protein>
    <submittedName>
        <fullName evidence="3">Polyadenylate-binding protein-interacting protein 4</fullName>
    </submittedName>
</protein>
<organism evidence="3">
    <name type="scientific">Sesamum calycinum</name>
    <dbReference type="NCBI Taxonomy" id="2727403"/>
    <lineage>
        <taxon>Eukaryota</taxon>
        <taxon>Viridiplantae</taxon>
        <taxon>Streptophyta</taxon>
        <taxon>Embryophyta</taxon>
        <taxon>Tracheophyta</taxon>
        <taxon>Spermatophyta</taxon>
        <taxon>Magnoliopsida</taxon>
        <taxon>eudicotyledons</taxon>
        <taxon>Gunneridae</taxon>
        <taxon>Pentapetalae</taxon>
        <taxon>asterids</taxon>
        <taxon>lamiids</taxon>
        <taxon>Lamiales</taxon>
        <taxon>Pedaliaceae</taxon>
        <taxon>Sesamum</taxon>
    </lineage>
</organism>
<gene>
    <name evidence="3" type="ORF">Scaly_3101400</name>
</gene>
<sequence>MFGLYDSLLGTVRLSYYFAVYLLKHHIFHGKVPRGDCENPHLCAASDVLTDAMLLIGVSEAGISLKQMQLYLESESTFNEELYTTKLERGPQMRELEREASRLAREIEGEETHDLHLAEERGIQLDGNLEIDEETRFSSVYRGVDDSGFDEIEDILLDARNDETFGGVSSSVIGKPLMDMHSGKASDGTRVSSRSSSLEEMQSLTAMSRDLYHSGSEDQGQELLAEGLSKDFAAVDATRVQGNQLLGHAESSCAKEDKDKQLRITCFEREGSSESSRIEAADTVEVATSLIPDLILVVDLRQGEFDGSPTLHAYRGY</sequence>
<evidence type="ECO:0000259" key="2">
    <source>
        <dbReference type="SMART" id="SM01272"/>
    </source>
</evidence>
<comment type="caution">
    <text evidence="3">The sequence shown here is derived from an EMBL/GenBank/DDBJ whole genome shotgun (WGS) entry which is preliminary data.</text>
</comment>
<dbReference type="PANTHER" id="PTHR12854:SF7">
    <property type="entry name" value="ATAXIN-2 HOMOLOG"/>
    <property type="match status" value="1"/>
</dbReference>
<feature type="domain" description="LsmAD" evidence="2">
    <location>
        <begin position="75"/>
        <end position="143"/>
    </location>
</feature>
<dbReference type="GO" id="GO:0034063">
    <property type="term" value="P:stress granule assembly"/>
    <property type="evidence" value="ECO:0007669"/>
    <property type="project" value="TreeGrafter"/>
</dbReference>
<dbReference type="SMART" id="SM01272">
    <property type="entry name" value="LsmAD"/>
    <property type="match status" value="1"/>
</dbReference>
<name>A0AAW2JM52_9LAMI</name>
<dbReference type="AlphaFoldDB" id="A0AAW2JM52"/>
<evidence type="ECO:0000256" key="1">
    <source>
        <dbReference type="SAM" id="MobiDB-lite"/>
    </source>
</evidence>
<dbReference type="GO" id="GO:0010494">
    <property type="term" value="C:cytoplasmic stress granule"/>
    <property type="evidence" value="ECO:0007669"/>
    <property type="project" value="TreeGrafter"/>
</dbReference>
<dbReference type="InterPro" id="IPR009604">
    <property type="entry name" value="LsmAD_domain"/>
</dbReference>
<dbReference type="Pfam" id="PF06741">
    <property type="entry name" value="LsmAD"/>
    <property type="match status" value="1"/>
</dbReference>
<reference evidence="3" key="1">
    <citation type="submission" date="2020-06" db="EMBL/GenBank/DDBJ databases">
        <authorList>
            <person name="Li T."/>
            <person name="Hu X."/>
            <person name="Zhang T."/>
            <person name="Song X."/>
            <person name="Zhang H."/>
            <person name="Dai N."/>
            <person name="Sheng W."/>
            <person name="Hou X."/>
            <person name="Wei L."/>
        </authorList>
    </citation>
    <scope>NUCLEOTIDE SEQUENCE</scope>
    <source>
        <strain evidence="3">KEN8</strain>
        <tissue evidence="3">Leaf</tissue>
    </source>
</reference>
<reference evidence="3" key="2">
    <citation type="journal article" date="2024" name="Plant">
        <title>Genomic evolution and insights into agronomic trait innovations of Sesamum species.</title>
        <authorList>
            <person name="Miao H."/>
            <person name="Wang L."/>
            <person name="Qu L."/>
            <person name="Liu H."/>
            <person name="Sun Y."/>
            <person name="Le M."/>
            <person name="Wang Q."/>
            <person name="Wei S."/>
            <person name="Zheng Y."/>
            <person name="Lin W."/>
            <person name="Duan Y."/>
            <person name="Cao H."/>
            <person name="Xiong S."/>
            <person name="Wang X."/>
            <person name="Wei L."/>
            <person name="Li C."/>
            <person name="Ma Q."/>
            <person name="Ju M."/>
            <person name="Zhao R."/>
            <person name="Li G."/>
            <person name="Mu C."/>
            <person name="Tian Q."/>
            <person name="Mei H."/>
            <person name="Zhang T."/>
            <person name="Gao T."/>
            <person name="Zhang H."/>
        </authorList>
    </citation>
    <scope>NUCLEOTIDE SEQUENCE</scope>
    <source>
        <strain evidence="3">KEN8</strain>
    </source>
</reference>
<dbReference type="GO" id="GO:0003729">
    <property type="term" value="F:mRNA binding"/>
    <property type="evidence" value="ECO:0007669"/>
    <property type="project" value="TreeGrafter"/>
</dbReference>
<feature type="region of interest" description="Disordered" evidence="1">
    <location>
        <begin position="176"/>
        <end position="196"/>
    </location>
</feature>
<accession>A0AAW2JM52</accession>
<proteinExistence type="predicted"/>
<dbReference type="EMBL" id="JACGWM010001018">
    <property type="protein sequence ID" value="KAL0295529.1"/>
    <property type="molecule type" value="Genomic_DNA"/>
</dbReference>
<dbReference type="PANTHER" id="PTHR12854">
    <property type="entry name" value="ATAXIN 2-RELATED"/>
    <property type="match status" value="1"/>
</dbReference>